<dbReference type="AlphaFoldDB" id="A0A5C8PP91"/>
<dbReference type="OrthoDB" id="8477902at2"/>
<dbReference type="PANTHER" id="PTHR40524">
    <property type="entry name" value="PEPTIDASE_C39_2 DOMAIN-CONTAINING PROTEIN"/>
    <property type="match status" value="1"/>
</dbReference>
<organism evidence="1 2">
    <name type="scientific">Vineibacter terrae</name>
    <dbReference type="NCBI Taxonomy" id="2586908"/>
    <lineage>
        <taxon>Bacteria</taxon>
        <taxon>Pseudomonadati</taxon>
        <taxon>Pseudomonadota</taxon>
        <taxon>Alphaproteobacteria</taxon>
        <taxon>Hyphomicrobiales</taxon>
        <taxon>Vineibacter</taxon>
    </lineage>
</organism>
<reference evidence="1 2" key="1">
    <citation type="submission" date="2019-06" db="EMBL/GenBank/DDBJ databases">
        <title>New taxonomy in bacterial strain CC-CFT640, isolated from vineyard.</title>
        <authorList>
            <person name="Lin S.-Y."/>
            <person name="Tsai C.-F."/>
            <person name="Young C.-C."/>
        </authorList>
    </citation>
    <scope>NUCLEOTIDE SEQUENCE [LARGE SCALE GENOMIC DNA]</scope>
    <source>
        <strain evidence="1 2">CC-CFT640</strain>
    </source>
</reference>
<comment type="caution">
    <text evidence="1">The sequence shown here is derived from an EMBL/GenBank/DDBJ whole genome shotgun (WGS) entry which is preliminary data.</text>
</comment>
<dbReference type="Proteomes" id="UP000321638">
    <property type="component" value="Unassembled WGS sequence"/>
</dbReference>
<sequence>MQKEFQLTGRVGRGCRNFGGDVDKVALWLGKVPAPQGGGTTTAAEVSSGSAVERFQRRQFPGWSTFDGQIWVEGTTHKRLAALAAGGGTAAPQPAASVVTDFTAGFYQAVAPWGKMRLNNSRKTLQNAGCLLSCVASGLKWHNVHLPSDAATRAAVKAVLDYQINGDVPNGIPANPTLKLISLDGEMNPGLLNAWLTANDGQGFSPGSLDLDPGRVHALLSKIYGNRFLYWGRYQEDAAGAAYLRDFSPDKVCKWIAKKNLVIAHLDPETTGHDNHWVLLTGYDATTGRFSCWDVGYGPDSDEHTASLATDEYDRLHRMGPPV</sequence>
<evidence type="ECO:0008006" key="3">
    <source>
        <dbReference type="Google" id="ProtNLM"/>
    </source>
</evidence>
<protein>
    <recommendedName>
        <fullName evidence="3">Peptidase C39-like domain-containing protein</fullName>
    </recommendedName>
</protein>
<dbReference type="EMBL" id="VDUZ01000010">
    <property type="protein sequence ID" value="TXL76787.1"/>
    <property type="molecule type" value="Genomic_DNA"/>
</dbReference>
<name>A0A5C8PP91_9HYPH</name>
<gene>
    <name evidence="1" type="ORF">FHP25_11395</name>
</gene>
<accession>A0A5C8PP91</accession>
<dbReference type="PANTHER" id="PTHR40524:SF1">
    <property type="entry name" value="PEPTIDASE C39-LIKE DOMAIN-CONTAINING PROTEIN"/>
    <property type="match status" value="1"/>
</dbReference>
<evidence type="ECO:0000313" key="1">
    <source>
        <dbReference type="EMBL" id="TXL76787.1"/>
    </source>
</evidence>
<dbReference type="RefSeq" id="WP_147847051.1">
    <property type="nucleotide sequence ID" value="NZ_VDUZ01000010.1"/>
</dbReference>
<evidence type="ECO:0000313" key="2">
    <source>
        <dbReference type="Proteomes" id="UP000321638"/>
    </source>
</evidence>
<keyword evidence="2" id="KW-1185">Reference proteome</keyword>
<proteinExistence type="predicted"/>